<accession>A0A670J9T8</accession>
<evidence type="ECO:0000259" key="1">
    <source>
        <dbReference type="PROSITE" id="PS50181"/>
    </source>
</evidence>
<organism evidence="2 3">
    <name type="scientific">Podarcis muralis</name>
    <name type="common">Wall lizard</name>
    <name type="synonym">Lacerta muralis</name>
    <dbReference type="NCBI Taxonomy" id="64176"/>
    <lineage>
        <taxon>Eukaryota</taxon>
        <taxon>Metazoa</taxon>
        <taxon>Chordata</taxon>
        <taxon>Craniata</taxon>
        <taxon>Vertebrata</taxon>
        <taxon>Euteleostomi</taxon>
        <taxon>Lepidosauria</taxon>
        <taxon>Squamata</taxon>
        <taxon>Bifurcata</taxon>
        <taxon>Unidentata</taxon>
        <taxon>Episquamata</taxon>
        <taxon>Laterata</taxon>
        <taxon>Lacertibaenia</taxon>
        <taxon>Lacertidae</taxon>
        <taxon>Podarcis</taxon>
    </lineage>
</organism>
<reference evidence="2" key="3">
    <citation type="submission" date="2025-09" db="UniProtKB">
        <authorList>
            <consortium name="Ensembl"/>
        </authorList>
    </citation>
    <scope>IDENTIFICATION</scope>
</reference>
<dbReference type="InterPro" id="IPR001810">
    <property type="entry name" value="F-box_dom"/>
</dbReference>
<dbReference type="Gene3D" id="1.20.1280.50">
    <property type="match status" value="1"/>
</dbReference>
<keyword evidence="3" id="KW-1185">Reference proteome</keyword>
<feature type="domain" description="F-box" evidence="1">
    <location>
        <begin position="1"/>
        <end position="58"/>
    </location>
</feature>
<reference evidence="2 3" key="1">
    <citation type="journal article" date="2019" name="Proc. Natl. Acad. Sci. U.S.A.">
        <title>Regulatory changes in pterin and carotenoid genes underlie balanced color polymorphisms in the wall lizard.</title>
        <authorList>
            <person name="Andrade P."/>
            <person name="Pinho C."/>
            <person name="Perez I de Lanuza G."/>
            <person name="Afonso S."/>
            <person name="Brejcha J."/>
            <person name="Rubin C.J."/>
            <person name="Wallerman O."/>
            <person name="Pereira P."/>
            <person name="Sabatino S.J."/>
            <person name="Bellati A."/>
            <person name="Pellitteri-Rosa D."/>
            <person name="Bosakova Z."/>
            <person name="Bunikis I."/>
            <person name="Carretero M.A."/>
            <person name="Feiner N."/>
            <person name="Marsik P."/>
            <person name="Pauperio F."/>
            <person name="Salvi D."/>
            <person name="Soler L."/>
            <person name="While G.M."/>
            <person name="Uller T."/>
            <person name="Font E."/>
            <person name="Andersson L."/>
            <person name="Carneiro M."/>
        </authorList>
    </citation>
    <scope>NUCLEOTIDE SEQUENCE</scope>
</reference>
<protein>
    <recommendedName>
        <fullName evidence="1">F-box domain-containing protein</fullName>
    </recommendedName>
</protein>
<dbReference type="InterPro" id="IPR036047">
    <property type="entry name" value="F-box-like_dom_sf"/>
</dbReference>
<sequence length="66" mass="7667">MASLCVLPDHLLLDILSLVPMGDLIRNCRPVCSRWRDLVDLLKTIQHQTLKTSLYRAAFRCFLKVR</sequence>
<evidence type="ECO:0000313" key="2">
    <source>
        <dbReference type="Ensembl" id="ENSPMRP00000019977.1"/>
    </source>
</evidence>
<dbReference type="Proteomes" id="UP000472272">
    <property type="component" value="Chromosome 8"/>
</dbReference>
<dbReference type="PROSITE" id="PS50181">
    <property type="entry name" value="FBOX"/>
    <property type="match status" value="1"/>
</dbReference>
<evidence type="ECO:0000313" key="3">
    <source>
        <dbReference type="Proteomes" id="UP000472272"/>
    </source>
</evidence>
<dbReference type="Ensembl" id="ENSPMRT00000021213.1">
    <property type="protein sequence ID" value="ENSPMRP00000019977.1"/>
    <property type="gene ID" value="ENSPMRG00000013019.1"/>
</dbReference>
<dbReference type="SUPFAM" id="SSF81383">
    <property type="entry name" value="F-box domain"/>
    <property type="match status" value="1"/>
</dbReference>
<reference evidence="2" key="2">
    <citation type="submission" date="2025-08" db="UniProtKB">
        <authorList>
            <consortium name="Ensembl"/>
        </authorList>
    </citation>
    <scope>IDENTIFICATION</scope>
</reference>
<proteinExistence type="predicted"/>
<dbReference type="Pfam" id="PF12937">
    <property type="entry name" value="F-box-like"/>
    <property type="match status" value="1"/>
</dbReference>
<dbReference type="AlphaFoldDB" id="A0A670J9T8"/>
<dbReference type="GeneTree" id="ENSGT00990000208743"/>
<name>A0A670J9T8_PODMU</name>